<dbReference type="EMBL" id="CM004466">
    <property type="protein sequence ID" value="OCU01762.1"/>
    <property type="molecule type" value="Genomic_DNA"/>
</dbReference>
<evidence type="ECO:0000313" key="2">
    <source>
        <dbReference type="Proteomes" id="UP000694892"/>
    </source>
</evidence>
<proteinExistence type="predicted"/>
<organism evidence="1 2">
    <name type="scientific">Xenopus laevis</name>
    <name type="common">African clawed frog</name>
    <dbReference type="NCBI Taxonomy" id="8355"/>
    <lineage>
        <taxon>Eukaryota</taxon>
        <taxon>Metazoa</taxon>
        <taxon>Chordata</taxon>
        <taxon>Craniata</taxon>
        <taxon>Vertebrata</taxon>
        <taxon>Euteleostomi</taxon>
        <taxon>Amphibia</taxon>
        <taxon>Batrachia</taxon>
        <taxon>Anura</taxon>
        <taxon>Pipoidea</taxon>
        <taxon>Pipidae</taxon>
        <taxon>Xenopodinae</taxon>
        <taxon>Xenopus</taxon>
        <taxon>Xenopus</taxon>
    </lineage>
</organism>
<name>A0A974I5H1_XENLA</name>
<protein>
    <submittedName>
        <fullName evidence="1">Uncharacterized protein</fullName>
    </submittedName>
</protein>
<reference evidence="2" key="1">
    <citation type="journal article" date="2016" name="Nature">
        <title>Genome evolution in the allotetraploid frog Xenopus laevis.</title>
        <authorList>
            <person name="Session A.M."/>
            <person name="Uno Y."/>
            <person name="Kwon T."/>
            <person name="Chapman J.A."/>
            <person name="Toyoda A."/>
            <person name="Takahashi S."/>
            <person name="Fukui A."/>
            <person name="Hikosaka A."/>
            <person name="Suzuki A."/>
            <person name="Kondo M."/>
            <person name="van Heeringen S.J."/>
            <person name="Quigley I."/>
            <person name="Heinz S."/>
            <person name="Ogino H."/>
            <person name="Ochi H."/>
            <person name="Hellsten U."/>
            <person name="Lyons J.B."/>
            <person name="Simakov O."/>
            <person name="Putnam N."/>
            <person name="Stites J."/>
            <person name="Kuroki Y."/>
            <person name="Tanaka T."/>
            <person name="Michiue T."/>
            <person name="Watanabe M."/>
            <person name="Bogdanovic O."/>
            <person name="Lister R."/>
            <person name="Georgiou G."/>
            <person name="Paranjpe S.S."/>
            <person name="van Kruijsbergen I."/>
            <person name="Shu S."/>
            <person name="Carlson J."/>
            <person name="Kinoshita T."/>
            <person name="Ohta Y."/>
            <person name="Mawaribuchi S."/>
            <person name="Jenkins J."/>
            <person name="Grimwood J."/>
            <person name="Schmutz J."/>
            <person name="Mitros T."/>
            <person name="Mozaffari S.V."/>
            <person name="Suzuki Y."/>
            <person name="Haramoto Y."/>
            <person name="Yamamoto T.S."/>
            <person name="Takagi C."/>
            <person name="Heald R."/>
            <person name="Miller K."/>
            <person name="Haudenschild C."/>
            <person name="Kitzman J."/>
            <person name="Nakayama T."/>
            <person name="Izutsu Y."/>
            <person name="Robert J."/>
            <person name="Fortriede J."/>
            <person name="Burns K."/>
            <person name="Lotay V."/>
            <person name="Karimi K."/>
            <person name="Yasuoka Y."/>
            <person name="Dichmann D.S."/>
            <person name="Flajnik M.F."/>
            <person name="Houston D.W."/>
            <person name="Shendure J."/>
            <person name="DuPasquier L."/>
            <person name="Vize P.D."/>
            <person name="Zorn A.M."/>
            <person name="Ito M."/>
            <person name="Marcotte E.M."/>
            <person name="Wallingford J.B."/>
            <person name="Ito Y."/>
            <person name="Asashima M."/>
            <person name="Ueno N."/>
            <person name="Matsuda Y."/>
            <person name="Veenstra G.J."/>
            <person name="Fujiyama A."/>
            <person name="Harland R.M."/>
            <person name="Taira M."/>
            <person name="Rokhsar D.S."/>
        </authorList>
    </citation>
    <scope>NUCLEOTIDE SEQUENCE [LARGE SCALE GENOMIC DNA]</scope>
    <source>
        <strain evidence="2">J</strain>
    </source>
</reference>
<dbReference type="AlphaFoldDB" id="A0A974I5H1"/>
<dbReference type="Proteomes" id="UP000694892">
    <property type="component" value="Chromosome 1L"/>
</dbReference>
<accession>A0A974I5H1</accession>
<gene>
    <name evidence="1" type="ORF">XELAEV_18007538mg</name>
</gene>
<sequence length="99" mass="11941">MLNIDTRLKAIFMELLFLSYRQPLNLRKIIIRSRQKLSTRMENQLHKIKTKACDKPMGQYLCNQNYSLQDIKVLILKGNVKTKRERKIYEFKCMELFNT</sequence>
<evidence type="ECO:0000313" key="1">
    <source>
        <dbReference type="EMBL" id="OCU01762.1"/>
    </source>
</evidence>